<evidence type="ECO:0000313" key="2">
    <source>
        <dbReference type="EMBL" id="KAK8866317.1"/>
    </source>
</evidence>
<dbReference type="PANTHER" id="PTHR11215">
    <property type="entry name" value="METAL DEPENDENT HYDROLASE - RELATED"/>
    <property type="match status" value="1"/>
</dbReference>
<accession>A0ABR2IN50</accession>
<evidence type="ECO:0000256" key="1">
    <source>
        <dbReference type="ARBA" id="ARBA00010105"/>
    </source>
</evidence>
<sequence length="313" mass="35630">MTKAIAVHSQSFHADDSLAIYFLRQTDEFKDASYVRTRDQDVIDQCDAAVDVGGVYDHDKRRYDHHQKGFDLCFPNSKIPLASCGLVYLHYGEEINKNILERHGRDVGKHSKLIYTTLYDIFVKEIDANDNGKPVYPPDADLKYRVNTTISIRIAMLNSIGTFDDAIELIGNEYEARLLRFYDSDLPAIEVGDKAFESRFNIDKSGQIVLNEYPCNIEHRIKELEKKSQDKQILYVVCPRNDGSWNIRALNSVGFELRKPLPCLGLRDEELSLACGIEGGIFVHKNGFMGAFKTKEEAIAFAQFAVRYDNKNA</sequence>
<evidence type="ECO:0008006" key="4">
    <source>
        <dbReference type="Google" id="ProtNLM"/>
    </source>
</evidence>
<comment type="caution">
    <text evidence="2">The sequence shown here is derived from an EMBL/GenBank/DDBJ whole genome shotgun (WGS) entry which is preliminary data.</text>
</comment>
<dbReference type="Proteomes" id="UP001470230">
    <property type="component" value="Unassembled WGS sequence"/>
</dbReference>
<name>A0ABR2IN50_9EUKA</name>
<protein>
    <recommendedName>
        <fullName evidence="4">Metal-dependent protein hydrolase</fullName>
    </recommendedName>
</protein>
<dbReference type="InterPro" id="IPR003226">
    <property type="entry name" value="MYG1_exonuclease"/>
</dbReference>
<reference evidence="2 3" key="1">
    <citation type="submission" date="2024-04" db="EMBL/GenBank/DDBJ databases">
        <title>Tritrichomonas musculus Genome.</title>
        <authorList>
            <person name="Alves-Ferreira E."/>
            <person name="Grigg M."/>
            <person name="Lorenzi H."/>
            <person name="Galac M."/>
        </authorList>
    </citation>
    <scope>NUCLEOTIDE SEQUENCE [LARGE SCALE GENOMIC DNA]</scope>
    <source>
        <strain evidence="2 3">EAF2021</strain>
    </source>
</reference>
<keyword evidence="3" id="KW-1185">Reference proteome</keyword>
<gene>
    <name evidence="2" type="ORF">M9Y10_009278</name>
</gene>
<dbReference type="PANTHER" id="PTHR11215:SF1">
    <property type="entry name" value="MYG1 EXONUCLEASE"/>
    <property type="match status" value="1"/>
</dbReference>
<dbReference type="Pfam" id="PF03690">
    <property type="entry name" value="MYG1_exonuc"/>
    <property type="match status" value="1"/>
</dbReference>
<comment type="similarity">
    <text evidence="1">Belongs to the MYG1 family.</text>
</comment>
<dbReference type="EMBL" id="JAPFFF010000015">
    <property type="protein sequence ID" value="KAK8866317.1"/>
    <property type="molecule type" value="Genomic_DNA"/>
</dbReference>
<proteinExistence type="inferred from homology"/>
<organism evidence="2 3">
    <name type="scientific">Tritrichomonas musculus</name>
    <dbReference type="NCBI Taxonomy" id="1915356"/>
    <lineage>
        <taxon>Eukaryota</taxon>
        <taxon>Metamonada</taxon>
        <taxon>Parabasalia</taxon>
        <taxon>Tritrichomonadida</taxon>
        <taxon>Tritrichomonadidae</taxon>
        <taxon>Tritrichomonas</taxon>
    </lineage>
</organism>
<evidence type="ECO:0000313" key="3">
    <source>
        <dbReference type="Proteomes" id="UP001470230"/>
    </source>
</evidence>